<accession>A0A4R4AD09</accession>
<dbReference type="Proteomes" id="UP000295247">
    <property type="component" value="Unassembled WGS sequence"/>
</dbReference>
<comment type="caution">
    <text evidence="2">The sequence shown here is derived from an EMBL/GenBank/DDBJ whole genome shotgun (WGS) entry which is preliminary data.</text>
</comment>
<dbReference type="Gene3D" id="3.60.21.10">
    <property type="match status" value="1"/>
</dbReference>
<name>A0A4R4AD09_MARGR</name>
<dbReference type="InterPro" id="IPR029052">
    <property type="entry name" value="Metallo-depent_PP-like"/>
</dbReference>
<sequence>MATKRNARKTFLQQFHGLVQELEGCEDVDLSGSLRLGTEKVRIPAPTLPLQIQLGSEPGYRLHLYPELCFDANAQLQPSGDYLLLDPEEYFSDISGFLRLYHGEALTLGRRDQLQRRLLRYPKLVEERHLRLKLSPKGLALKRKSTRAPACIAPLTARSARERMARWRRRQLGQLHGLLRGPLEPLPGAEALTLLEQVNALLATEPYRIRTADDRPGGLLALPERARPIFVGDLHARIDNLLVVLTQGGFLDALAEGSAVLILLGDAVQPDAPGREAEMEDSVLMMELIFRLKVRFPDRVFYLRGNHDSFSDEISKAGIPQGLVWEQHLITTRGQAYRDAMQRFYDLLPYVAVAPSYIACHAGPPTGYCTWQMLVEIDRHPRLAHQLTHVRLRRNNSPKGYGASDLARLRRCLGVREQTPCIVGHTPLSRDETCWIDAGGIANHHVLYGAHPDWIGVITRGRKHLLPLRYPSEPQLAAYNHFSANA</sequence>
<dbReference type="Pfam" id="PF00149">
    <property type="entry name" value="Metallophos"/>
    <property type="match status" value="1"/>
</dbReference>
<evidence type="ECO:0000313" key="2">
    <source>
        <dbReference type="EMBL" id="TCW36943.1"/>
    </source>
</evidence>
<dbReference type="RefSeq" id="WP_132229033.1">
    <property type="nucleotide sequence ID" value="NZ_NRRH01000020.1"/>
</dbReference>
<dbReference type="InterPro" id="IPR004843">
    <property type="entry name" value="Calcineurin-like_PHP"/>
</dbReference>
<evidence type="ECO:0000313" key="3">
    <source>
        <dbReference type="Proteomes" id="UP000295247"/>
    </source>
</evidence>
<gene>
    <name evidence="2" type="ORF">EDC29_103137</name>
</gene>
<dbReference type="GO" id="GO:0016787">
    <property type="term" value="F:hydrolase activity"/>
    <property type="evidence" value="ECO:0007669"/>
    <property type="project" value="InterPro"/>
</dbReference>
<evidence type="ECO:0000259" key="1">
    <source>
        <dbReference type="Pfam" id="PF00149"/>
    </source>
</evidence>
<dbReference type="EMBL" id="SMDC01000003">
    <property type="protein sequence ID" value="TCW36943.1"/>
    <property type="molecule type" value="Genomic_DNA"/>
</dbReference>
<dbReference type="SUPFAM" id="SSF56300">
    <property type="entry name" value="Metallo-dependent phosphatases"/>
    <property type="match status" value="1"/>
</dbReference>
<protein>
    <submittedName>
        <fullName evidence="2">Calcineurin-like phosphoesterase family protein</fullName>
    </submittedName>
</protein>
<feature type="domain" description="Calcineurin-like phosphoesterase" evidence="1">
    <location>
        <begin position="229"/>
        <end position="385"/>
    </location>
</feature>
<proteinExistence type="predicted"/>
<dbReference type="AlphaFoldDB" id="A0A4R4AD09"/>
<reference evidence="2 3" key="1">
    <citation type="submission" date="2019-03" db="EMBL/GenBank/DDBJ databases">
        <title>Genomic Encyclopedia of Type Strains, Phase IV (KMG-IV): sequencing the most valuable type-strain genomes for metagenomic binning, comparative biology and taxonomic classification.</title>
        <authorList>
            <person name="Goeker M."/>
        </authorList>
    </citation>
    <scope>NUCLEOTIDE SEQUENCE [LARGE SCALE GENOMIC DNA]</scope>
    <source>
        <strain evidence="2 3">DSM 203</strain>
    </source>
</reference>
<organism evidence="2 3">
    <name type="scientific">Marichromatium gracile</name>
    <name type="common">Chromatium gracile</name>
    <dbReference type="NCBI Taxonomy" id="1048"/>
    <lineage>
        <taxon>Bacteria</taxon>
        <taxon>Pseudomonadati</taxon>
        <taxon>Pseudomonadota</taxon>
        <taxon>Gammaproteobacteria</taxon>
        <taxon>Chromatiales</taxon>
        <taxon>Chromatiaceae</taxon>
        <taxon>Marichromatium</taxon>
    </lineage>
</organism>